<gene>
    <name evidence="6" type="ORF">DSM104329_01107</name>
</gene>
<keyword evidence="7" id="KW-1185">Reference proteome</keyword>
<dbReference type="RefSeq" id="WP_259314392.1">
    <property type="nucleotide sequence ID" value="NZ_CP087164.1"/>
</dbReference>
<dbReference type="Gene3D" id="3.40.50.1010">
    <property type="entry name" value="5'-nuclease"/>
    <property type="match status" value="1"/>
</dbReference>
<dbReference type="InterPro" id="IPR052919">
    <property type="entry name" value="TA_system_RNase"/>
</dbReference>
<dbReference type="InterPro" id="IPR041705">
    <property type="entry name" value="PIN_Sll0205"/>
</dbReference>
<dbReference type="EMBL" id="CP087164">
    <property type="protein sequence ID" value="UGS34725.1"/>
    <property type="molecule type" value="Genomic_DNA"/>
</dbReference>
<evidence type="ECO:0000256" key="1">
    <source>
        <dbReference type="ARBA" id="ARBA00022722"/>
    </source>
</evidence>
<protein>
    <recommendedName>
        <fullName evidence="5">PIN domain-containing protein</fullName>
    </recommendedName>
</protein>
<feature type="domain" description="PIN" evidence="5">
    <location>
        <begin position="5"/>
        <end position="119"/>
    </location>
</feature>
<dbReference type="PANTHER" id="PTHR36173">
    <property type="entry name" value="RIBONUCLEASE VAPC16-RELATED"/>
    <property type="match status" value="1"/>
</dbReference>
<dbReference type="AlphaFoldDB" id="A0A9E7BYY7"/>
<evidence type="ECO:0000256" key="4">
    <source>
        <dbReference type="ARBA" id="ARBA00022842"/>
    </source>
</evidence>
<keyword evidence="2" id="KW-0479">Metal-binding</keyword>
<accession>A0A9E7BYY7</accession>
<dbReference type="Pfam" id="PF01850">
    <property type="entry name" value="PIN"/>
    <property type="match status" value="1"/>
</dbReference>
<evidence type="ECO:0000256" key="3">
    <source>
        <dbReference type="ARBA" id="ARBA00022801"/>
    </source>
</evidence>
<keyword evidence="1" id="KW-0540">Nuclease</keyword>
<evidence type="ECO:0000313" key="7">
    <source>
        <dbReference type="Proteomes" id="UP001162834"/>
    </source>
</evidence>
<organism evidence="6 7">
    <name type="scientific">Capillimicrobium parvum</name>
    <dbReference type="NCBI Taxonomy" id="2884022"/>
    <lineage>
        <taxon>Bacteria</taxon>
        <taxon>Bacillati</taxon>
        <taxon>Actinomycetota</taxon>
        <taxon>Thermoleophilia</taxon>
        <taxon>Solirubrobacterales</taxon>
        <taxon>Capillimicrobiaceae</taxon>
        <taxon>Capillimicrobium</taxon>
    </lineage>
</organism>
<name>A0A9E7BYY7_9ACTN</name>
<dbReference type="GO" id="GO:0004518">
    <property type="term" value="F:nuclease activity"/>
    <property type="evidence" value="ECO:0007669"/>
    <property type="project" value="UniProtKB-KW"/>
</dbReference>
<keyword evidence="3" id="KW-0378">Hydrolase</keyword>
<dbReference type="InterPro" id="IPR029060">
    <property type="entry name" value="PIN-like_dom_sf"/>
</dbReference>
<dbReference type="PANTHER" id="PTHR36173:SF2">
    <property type="entry name" value="RIBONUCLEASE VAPC16"/>
    <property type="match status" value="1"/>
</dbReference>
<dbReference type="GO" id="GO:0046872">
    <property type="term" value="F:metal ion binding"/>
    <property type="evidence" value="ECO:0007669"/>
    <property type="project" value="UniProtKB-KW"/>
</dbReference>
<dbReference type="KEGG" id="sbae:DSM104329_01107"/>
<evidence type="ECO:0000313" key="6">
    <source>
        <dbReference type="EMBL" id="UGS34725.1"/>
    </source>
</evidence>
<dbReference type="CDD" id="cd09872">
    <property type="entry name" value="PIN_Sll0205-like"/>
    <property type="match status" value="1"/>
</dbReference>
<dbReference type="GO" id="GO:0016787">
    <property type="term" value="F:hydrolase activity"/>
    <property type="evidence" value="ECO:0007669"/>
    <property type="project" value="UniProtKB-KW"/>
</dbReference>
<evidence type="ECO:0000259" key="5">
    <source>
        <dbReference type="Pfam" id="PF01850"/>
    </source>
</evidence>
<proteinExistence type="predicted"/>
<dbReference type="SUPFAM" id="SSF88723">
    <property type="entry name" value="PIN domain-like"/>
    <property type="match status" value="1"/>
</dbReference>
<sequence length="126" mass="13930">MKRLLLDTNVAVWLLLGDRERVSATAVELLEDEHNQVALSAISVWEIAIKQSLGKLTIADGWAAALGRLGFDPLPVTALHAEAVERLPWHHRDPFDRLLVAQASVDGHALVSADRRLAAYHVDVVW</sequence>
<evidence type="ECO:0000256" key="2">
    <source>
        <dbReference type="ARBA" id="ARBA00022723"/>
    </source>
</evidence>
<reference evidence="6" key="1">
    <citation type="journal article" date="2022" name="Int. J. Syst. Evol. Microbiol.">
        <title>Pseudomonas aegrilactucae sp. nov. and Pseudomonas morbosilactucae sp. nov., pathogens causing bacterial rot of lettuce in Japan.</title>
        <authorList>
            <person name="Sawada H."/>
            <person name="Fujikawa T."/>
            <person name="Satou M."/>
        </authorList>
    </citation>
    <scope>NUCLEOTIDE SEQUENCE</scope>
    <source>
        <strain evidence="6">0166_1</strain>
    </source>
</reference>
<keyword evidence="4" id="KW-0460">Magnesium</keyword>
<dbReference type="Proteomes" id="UP001162834">
    <property type="component" value="Chromosome"/>
</dbReference>
<dbReference type="InterPro" id="IPR002716">
    <property type="entry name" value="PIN_dom"/>
</dbReference>